<dbReference type="Proteomes" id="UP000178313">
    <property type="component" value="Unassembled WGS sequence"/>
</dbReference>
<dbReference type="PANTHER" id="PTHR10584">
    <property type="entry name" value="SUGAR KINASE"/>
    <property type="match status" value="1"/>
</dbReference>
<evidence type="ECO:0000256" key="2">
    <source>
        <dbReference type="ARBA" id="ARBA00022679"/>
    </source>
</evidence>
<name>A0A1F8AYP4_9BACT</name>
<protein>
    <recommendedName>
        <fullName evidence="4">Carbohydrate kinase PfkB domain-containing protein</fullName>
    </recommendedName>
</protein>
<dbReference type="InterPro" id="IPR011611">
    <property type="entry name" value="PfkB_dom"/>
</dbReference>
<sequence>MNNQPDLLSVGDASIDVFLTPTQSEALCQINTKECYIAFSYGEKIPVRNLEFSVGGNAANNAVGTTRLGVKTGLVLTLGDDAGGNQIIEGLKKEGVDLTYVIQQPASSSNFSVVVNYGGERTIFSYHAPRSYEFPVQLPVTPWVYLTSMGESFRPFYNHVVEWLKVNPSIKLAFNPGSWQLKAGYEGIKDVLALTYLVFVNREEAEALVGLKESAGKEKDLLMALSKLGPKVCVITDGNNGSFIYDSGVTDGTRFVRAEVLPVDAYERTGAGDAFGSGCLTALIKGKSLEEALVWGTVNSASVIGYVGPQKGLVKEGEMQEWVARYKSSGVKVEEF</sequence>
<dbReference type="PROSITE" id="PS00583">
    <property type="entry name" value="PFKB_KINASES_1"/>
    <property type="match status" value="1"/>
</dbReference>
<dbReference type="AlphaFoldDB" id="A0A1F8AYP4"/>
<evidence type="ECO:0000313" key="6">
    <source>
        <dbReference type="Proteomes" id="UP000178313"/>
    </source>
</evidence>
<feature type="domain" description="Carbohydrate kinase PfkB" evidence="4">
    <location>
        <begin position="37"/>
        <end position="312"/>
    </location>
</feature>
<dbReference type="GO" id="GO:0016301">
    <property type="term" value="F:kinase activity"/>
    <property type="evidence" value="ECO:0007669"/>
    <property type="project" value="UniProtKB-KW"/>
</dbReference>
<comment type="similarity">
    <text evidence="1">Belongs to the carbohydrate kinase PfkB family.</text>
</comment>
<reference evidence="5 6" key="1">
    <citation type="journal article" date="2016" name="Nat. Commun.">
        <title>Thousands of microbial genomes shed light on interconnected biogeochemical processes in an aquifer system.</title>
        <authorList>
            <person name="Anantharaman K."/>
            <person name="Brown C.T."/>
            <person name="Hug L.A."/>
            <person name="Sharon I."/>
            <person name="Castelle C.J."/>
            <person name="Probst A.J."/>
            <person name="Thomas B.C."/>
            <person name="Singh A."/>
            <person name="Wilkins M.J."/>
            <person name="Karaoz U."/>
            <person name="Brodie E.L."/>
            <person name="Williams K.H."/>
            <person name="Hubbard S.S."/>
            <person name="Banfield J.F."/>
        </authorList>
    </citation>
    <scope>NUCLEOTIDE SEQUENCE [LARGE SCALE GENOMIC DNA]</scope>
</reference>
<evidence type="ECO:0000259" key="4">
    <source>
        <dbReference type="Pfam" id="PF00294"/>
    </source>
</evidence>
<organism evidence="5 6">
    <name type="scientific">Candidatus Woesebacteria bacterium RIFCSPHIGHO2_12_FULL_46_16</name>
    <dbReference type="NCBI Taxonomy" id="1802513"/>
    <lineage>
        <taxon>Bacteria</taxon>
        <taxon>Candidatus Woeseibacteriota</taxon>
    </lineage>
</organism>
<dbReference type="Gene3D" id="3.40.1190.20">
    <property type="match status" value="1"/>
</dbReference>
<dbReference type="Pfam" id="PF00294">
    <property type="entry name" value="PfkB"/>
    <property type="match status" value="1"/>
</dbReference>
<evidence type="ECO:0000256" key="3">
    <source>
        <dbReference type="ARBA" id="ARBA00022777"/>
    </source>
</evidence>
<dbReference type="STRING" id="1802513.A3E46_00350"/>
<keyword evidence="2" id="KW-0808">Transferase</keyword>
<evidence type="ECO:0000313" key="5">
    <source>
        <dbReference type="EMBL" id="OGM56857.1"/>
    </source>
</evidence>
<proteinExistence type="inferred from homology"/>
<dbReference type="PRINTS" id="PR00990">
    <property type="entry name" value="RIBOKINASE"/>
</dbReference>
<dbReference type="InterPro" id="IPR002173">
    <property type="entry name" value="Carboh/pur_kinase_PfkB_CS"/>
</dbReference>
<dbReference type="PANTHER" id="PTHR10584:SF166">
    <property type="entry name" value="RIBOKINASE"/>
    <property type="match status" value="1"/>
</dbReference>
<dbReference type="SUPFAM" id="SSF53613">
    <property type="entry name" value="Ribokinase-like"/>
    <property type="match status" value="1"/>
</dbReference>
<dbReference type="GO" id="GO:0006796">
    <property type="term" value="P:phosphate-containing compound metabolic process"/>
    <property type="evidence" value="ECO:0007669"/>
    <property type="project" value="UniProtKB-ARBA"/>
</dbReference>
<gene>
    <name evidence="5" type="ORF">A3E46_00350</name>
</gene>
<dbReference type="EMBL" id="MGGZ01000022">
    <property type="protein sequence ID" value="OGM56857.1"/>
    <property type="molecule type" value="Genomic_DNA"/>
</dbReference>
<accession>A0A1F8AYP4</accession>
<dbReference type="InterPro" id="IPR002139">
    <property type="entry name" value="Ribo/fructo_kinase"/>
</dbReference>
<dbReference type="InterPro" id="IPR029056">
    <property type="entry name" value="Ribokinase-like"/>
</dbReference>
<keyword evidence="3" id="KW-0418">Kinase</keyword>
<comment type="caution">
    <text evidence="5">The sequence shown here is derived from an EMBL/GenBank/DDBJ whole genome shotgun (WGS) entry which is preliminary data.</text>
</comment>
<evidence type="ECO:0000256" key="1">
    <source>
        <dbReference type="ARBA" id="ARBA00010688"/>
    </source>
</evidence>